<organism evidence="4 5">
    <name type="scientific">Tahibacter aquaticus</name>
    <dbReference type="NCBI Taxonomy" id="520092"/>
    <lineage>
        <taxon>Bacteria</taxon>
        <taxon>Pseudomonadati</taxon>
        <taxon>Pseudomonadota</taxon>
        <taxon>Gammaproteobacteria</taxon>
        <taxon>Lysobacterales</taxon>
        <taxon>Rhodanobacteraceae</taxon>
        <taxon>Tahibacter</taxon>
    </lineage>
</organism>
<keyword evidence="2" id="KW-0732">Signal</keyword>
<evidence type="ECO:0000256" key="2">
    <source>
        <dbReference type="SAM" id="SignalP"/>
    </source>
</evidence>
<dbReference type="InterPro" id="IPR025738">
    <property type="entry name" value="BatD"/>
</dbReference>
<dbReference type="PANTHER" id="PTHR40940:SF1">
    <property type="entry name" value="PROTEIN BATD"/>
    <property type="match status" value="1"/>
</dbReference>
<dbReference type="InterPro" id="IPR057699">
    <property type="entry name" value="DUF7939"/>
</dbReference>
<dbReference type="Pfam" id="PF25607">
    <property type="entry name" value="DUF7939"/>
    <property type="match status" value="1"/>
</dbReference>
<dbReference type="Pfam" id="PF13584">
    <property type="entry name" value="BatD"/>
    <property type="match status" value="1"/>
</dbReference>
<dbReference type="RefSeq" id="WP_133819769.1">
    <property type="nucleotide sequence ID" value="NZ_SNZH01000010.1"/>
</dbReference>
<comment type="caution">
    <text evidence="4">The sequence shown here is derived from an EMBL/GenBank/DDBJ whole genome shotgun (WGS) entry which is preliminary data.</text>
</comment>
<dbReference type="Proteomes" id="UP000295293">
    <property type="component" value="Unassembled WGS sequence"/>
</dbReference>
<keyword evidence="1" id="KW-0812">Transmembrane</keyword>
<evidence type="ECO:0000313" key="4">
    <source>
        <dbReference type="EMBL" id="TDR41696.1"/>
    </source>
</evidence>
<evidence type="ECO:0000259" key="3">
    <source>
        <dbReference type="Pfam" id="PF25607"/>
    </source>
</evidence>
<keyword evidence="1" id="KW-1133">Transmembrane helix</keyword>
<keyword evidence="5" id="KW-1185">Reference proteome</keyword>
<dbReference type="PANTHER" id="PTHR40940">
    <property type="entry name" value="PROTEIN BATD-RELATED"/>
    <property type="match status" value="1"/>
</dbReference>
<dbReference type="EMBL" id="SNZH01000010">
    <property type="protein sequence ID" value="TDR41696.1"/>
    <property type="molecule type" value="Genomic_DNA"/>
</dbReference>
<evidence type="ECO:0000313" key="5">
    <source>
        <dbReference type="Proteomes" id="UP000295293"/>
    </source>
</evidence>
<sequence>MNTFPRWALRTLLALLLAALVWPALAADTVRAWLDRDSMQLGETVTLNVETSGALGEPDFSGLEADFELLNRSNSSSVSIVNGSASSTQLWAIGLKPRREGKLTVPALSVGTHKTAPVELNVGAAPVVASAKPGDDLFVELSADPLNAYVQQQVRVTLKLFYAINLTDGGLDELTAADAVVQKLGQDRSYEAERDGRRYRVLERRYSVTAQKSGNLALPAVNFRGRALSGNDPNAMFFGRGRAVSARSDALSIEVRPRPAESGNSPWLPAQSLELRIDGANPAAPARVGEPLTATITATAQGLGFEQLPELEMPAIEGAEIYPDKSTTRSRENNGWIIGERSRKFAIVPKRAGTLHVPAMQLNWWDTASNKAALAQTPAFDVEVGAATAADGAGTAAVLPNAAPTEAATPGLATAASGYDSSRAEIWRLLAIGSFVLWILTLLAFLYWRRSPVSLPVAAASPAAAPGSRKAFDQAVAGNDAAATARQLLAWARHEGASARNLGELAAQLQSPVQRDAIAALQASLYAADATTSVPAGFAASFSRGLELASRAAANDDAVLPPLWKS</sequence>
<proteinExistence type="predicted"/>
<feature type="chain" id="PRO_5020558845" evidence="2">
    <location>
        <begin position="27"/>
        <end position="566"/>
    </location>
</feature>
<keyword evidence="1" id="KW-0472">Membrane</keyword>
<dbReference type="OrthoDB" id="5293418at2"/>
<name>A0A4R6YTN2_9GAMM</name>
<feature type="transmembrane region" description="Helical" evidence="1">
    <location>
        <begin position="426"/>
        <end position="448"/>
    </location>
</feature>
<protein>
    <submittedName>
        <fullName evidence="4">Oxygen tolerance protein BatD</fullName>
    </submittedName>
</protein>
<gene>
    <name evidence="4" type="ORF">DFR29_110179</name>
</gene>
<reference evidence="4 5" key="1">
    <citation type="submission" date="2019-03" db="EMBL/GenBank/DDBJ databases">
        <title>Genomic Encyclopedia of Type Strains, Phase IV (KMG-IV): sequencing the most valuable type-strain genomes for metagenomic binning, comparative biology and taxonomic classification.</title>
        <authorList>
            <person name="Goeker M."/>
        </authorList>
    </citation>
    <scope>NUCLEOTIDE SEQUENCE [LARGE SCALE GENOMIC DNA]</scope>
    <source>
        <strain evidence="4 5">DSM 21667</strain>
    </source>
</reference>
<feature type="signal peptide" evidence="2">
    <location>
        <begin position="1"/>
        <end position="26"/>
    </location>
</feature>
<dbReference type="AlphaFoldDB" id="A0A4R6YTN2"/>
<evidence type="ECO:0000256" key="1">
    <source>
        <dbReference type="SAM" id="Phobius"/>
    </source>
</evidence>
<feature type="domain" description="DUF7939" evidence="3">
    <location>
        <begin position="469"/>
        <end position="531"/>
    </location>
</feature>
<accession>A0A4R6YTN2</accession>